<organism evidence="1">
    <name type="scientific">marine metagenome</name>
    <dbReference type="NCBI Taxonomy" id="408172"/>
    <lineage>
        <taxon>unclassified sequences</taxon>
        <taxon>metagenomes</taxon>
        <taxon>ecological metagenomes</taxon>
    </lineage>
</organism>
<proteinExistence type="predicted"/>
<dbReference type="AlphaFoldDB" id="A0A382WZF6"/>
<dbReference type="EMBL" id="UINC01163346">
    <property type="protein sequence ID" value="SVD63608.1"/>
    <property type="molecule type" value="Genomic_DNA"/>
</dbReference>
<sequence>MATFKKRNGRYQAQIRRKGYPPTYKTFSSITAAKKWAQVTEADMERRTYAPAPSISVCEILERYEREVLPSHKGHQAERYRVQTLLGFFGGLKLVHLTSQEVAKYRDIRLKEVSPAS</sequence>
<accession>A0A382WZF6</accession>
<reference evidence="1" key="1">
    <citation type="submission" date="2018-05" db="EMBL/GenBank/DDBJ databases">
        <authorList>
            <person name="Lanie J.A."/>
            <person name="Ng W.-L."/>
            <person name="Kazmierczak K.M."/>
            <person name="Andrzejewski T.M."/>
            <person name="Davidsen T.M."/>
            <person name="Wayne K.J."/>
            <person name="Tettelin H."/>
            <person name="Glass J.I."/>
            <person name="Rusch D."/>
            <person name="Podicherti R."/>
            <person name="Tsui H.-C.T."/>
            <person name="Winkler M.E."/>
        </authorList>
    </citation>
    <scope>NUCLEOTIDE SEQUENCE</scope>
</reference>
<name>A0A382WZF6_9ZZZZ</name>
<protein>
    <recommendedName>
        <fullName evidence="2">Core-binding (CB) domain-containing protein</fullName>
    </recommendedName>
</protein>
<feature type="non-terminal residue" evidence="1">
    <location>
        <position position="117"/>
    </location>
</feature>
<evidence type="ECO:0000313" key="1">
    <source>
        <dbReference type="EMBL" id="SVD63608.1"/>
    </source>
</evidence>
<gene>
    <name evidence="1" type="ORF">METZ01_LOCUS416462</name>
</gene>
<evidence type="ECO:0008006" key="2">
    <source>
        <dbReference type="Google" id="ProtNLM"/>
    </source>
</evidence>